<protein>
    <submittedName>
        <fullName evidence="2">Phosphopantetheine attachment site</fullName>
    </submittedName>
</protein>
<name>A0A011NJQ6_9PROT</name>
<comment type="caution">
    <text evidence="2">The sequence shown here is derived from an EMBL/GenBank/DDBJ whole genome shotgun (WGS) entry which is preliminary data.</text>
</comment>
<feature type="domain" description="Carrier" evidence="1">
    <location>
        <begin position="3"/>
        <end position="82"/>
    </location>
</feature>
<dbReference type="AlphaFoldDB" id="A0A011NJQ6"/>
<dbReference type="PATRIC" id="fig|1454003.3.peg.204"/>
<evidence type="ECO:0000313" key="3">
    <source>
        <dbReference type="Proteomes" id="UP000021816"/>
    </source>
</evidence>
<reference evidence="2 3" key="1">
    <citation type="submission" date="2014-02" db="EMBL/GenBank/DDBJ databases">
        <title>Expanding our view of genomic diversity in Candidatus Accumulibacter clades.</title>
        <authorList>
            <person name="Skennerton C.T."/>
            <person name="Barr J.J."/>
            <person name="Slater F.R."/>
            <person name="Bond P.L."/>
            <person name="Tyson G.W."/>
        </authorList>
    </citation>
    <scope>NUCLEOTIDE SEQUENCE [LARGE SCALE GENOMIC DNA]</scope>
    <source>
        <strain evidence="3">BA-92</strain>
    </source>
</reference>
<organism evidence="2 3">
    <name type="scientific">Candidatus Accumulibacter appositus</name>
    <dbReference type="NCBI Taxonomy" id="1454003"/>
    <lineage>
        <taxon>Bacteria</taxon>
        <taxon>Pseudomonadati</taxon>
        <taxon>Pseudomonadota</taxon>
        <taxon>Betaproteobacteria</taxon>
        <taxon>Candidatus Accumulibacter</taxon>
    </lineage>
</organism>
<dbReference type="STRING" id="1454003.AW10_00202"/>
<proteinExistence type="predicted"/>
<dbReference type="PROSITE" id="PS50075">
    <property type="entry name" value="CARRIER"/>
    <property type="match status" value="1"/>
</dbReference>
<dbReference type="SUPFAM" id="SSF47336">
    <property type="entry name" value="ACP-like"/>
    <property type="match status" value="1"/>
</dbReference>
<dbReference type="InterPro" id="IPR036736">
    <property type="entry name" value="ACP-like_sf"/>
</dbReference>
<accession>A0A011NJQ6</accession>
<dbReference type="Proteomes" id="UP000021816">
    <property type="component" value="Unassembled WGS sequence"/>
</dbReference>
<sequence>MNVDGKLKLRKFLKEALEKHGDQGELSDSESLFVSGRLDSFSMMQLVMQLEEAFGLDFSTVDFDVSLIDSLDEIAAFVDANASA</sequence>
<gene>
    <name evidence="2" type="ORF">AW10_00202</name>
</gene>
<dbReference type="EMBL" id="JEMX01000007">
    <property type="protein sequence ID" value="EXI82968.1"/>
    <property type="molecule type" value="Genomic_DNA"/>
</dbReference>
<dbReference type="Gene3D" id="1.10.1200.10">
    <property type="entry name" value="ACP-like"/>
    <property type="match status" value="1"/>
</dbReference>
<dbReference type="Pfam" id="PF00550">
    <property type="entry name" value="PP-binding"/>
    <property type="match status" value="1"/>
</dbReference>
<dbReference type="InterPro" id="IPR009081">
    <property type="entry name" value="PP-bd_ACP"/>
</dbReference>
<evidence type="ECO:0000313" key="2">
    <source>
        <dbReference type="EMBL" id="EXI82968.1"/>
    </source>
</evidence>
<evidence type="ECO:0000259" key="1">
    <source>
        <dbReference type="PROSITE" id="PS50075"/>
    </source>
</evidence>